<evidence type="ECO:0000313" key="4">
    <source>
        <dbReference type="Proteomes" id="UP000058012"/>
    </source>
</evidence>
<dbReference type="STRING" id="1117702.AQZ52_15760"/>
<evidence type="ECO:0000256" key="1">
    <source>
        <dbReference type="SAM" id="MobiDB-lite"/>
    </source>
</evidence>
<accession>A0A117UTK7</accession>
<dbReference type="GO" id="GO:0016787">
    <property type="term" value="F:hydrolase activity"/>
    <property type="evidence" value="ECO:0007669"/>
    <property type="project" value="InterPro"/>
</dbReference>
<feature type="domain" description="Cell wall hydrolase SleB" evidence="2">
    <location>
        <begin position="104"/>
        <end position="212"/>
    </location>
</feature>
<reference evidence="3 4" key="1">
    <citation type="submission" date="2015-10" db="EMBL/GenBank/DDBJ databases">
        <title>Draft genome sequence of Novosphingobium fuchskuhlense DSM 25065 isolated from a surface water sample of the southwest basin of Lake Grosse Fuchskuhle.</title>
        <authorList>
            <person name="Ruckert C."/>
            <person name="Winkler A."/>
            <person name="Glaeser J."/>
            <person name="Grossart H.-P."/>
            <person name="Kalinowski J."/>
            <person name="Glaeser S."/>
        </authorList>
    </citation>
    <scope>NUCLEOTIDE SEQUENCE [LARGE SCALE GENOMIC DNA]</scope>
    <source>
        <strain evidence="3 4">FNE08-7</strain>
    </source>
</reference>
<dbReference type="Gene3D" id="1.10.10.2520">
    <property type="entry name" value="Cell wall hydrolase SleB, domain 1"/>
    <property type="match status" value="1"/>
</dbReference>
<dbReference type="EMBL" id="LLZS01000009">
    <property type="protein sequence ID" value="KUR70615.1"/>
    <property type="molecule type" value="Genomic_DNA"/>
</dbReference>
<dbReference type="Pfam" id="PF07486">
    <property type="entry name" value="Hydrolase_2"/>
    <property type="match status" value="1"/>
</dbReference>
<comment type="caution">
    <text evidence="3">The sequence shown here is derived from an EMBL/GenBank/DDBJ whole genome shotgun (WGS) entry which is preliminary data.</text>
</comment>
<organism evidence="3 4">
    <name type="scientific">Novosphingobium fuchskuhlense</name>
    <dbReference type="NCBI Taxonomy" id="1117702"/>
    <lineage>
        <taxon>Bacteria</taxon>
        <taxon>Pseudomonadati</taxon>
        <taxon>Pseudomonadota</taxon>
        <taxon>Alphaproteobacteria</taxon>
        <taxon>Sphingomonadales</taxon>
        <taxon>Sphingomonadaceae</taxon>
        <taxon>Novosphingobium</taxon>
    </lineage>
</organism>
<proteinExistence type="predicted"/>
<dbReference type="AlphaFoldDB" id="A0A117UTK7"/>
<feature type="region of interest" description="Disordered" evidence="1">
    <location>
        <begin position="1"/>
        <end position="22"/>
    </location>
</feature>
<keyword evidence="4" id="KW-1185">Reference proteome</keyword>
<evidence type="ECO:0000259" key="2">
    <source>
        <dbReference type="Pfam" id="PF07486"/>
    </source>
</evidence>
<name>A0A117UTK7_9SPHN</name>
<protein>
    <recommendedName>
        <fullName evidence="2">Cell wall hydrolase SleB domain-containing protein</fullName>
    </recommendedName>
</protein>
<dbReference type="InterPro" id="IPR042047">
    <property type="entry name" value="SleB_dom1"/>
</dbReference>
<dbReference type="InterPro" id="IPR011105">
    <property type="entry name" value="Cell_wall_hydrolase_SleB"/>
</dbReference>
<dbReference type="Proteomes" id="UP000058012">
    <property type="component" value="Unassembled WGS sequence"/>
</dbReference>
<gene>
    <name evidence="3" type="ORF">AQZ52_15760</name>
</gene>
<sequence length="346" mass="36191">MSDWNWPGVPAAQARDGLQPFERPGDSFPGSAFYYLASDDTGMLAPDAARSAWDAQLAEIHGDDAPPITGVGPAARPIFARGTSLDQSRALQCLTAAIYYEAASEPDAGQRAVAQVVLNRVAHPAWPKTVCGVVYQGSERLGCQFSFACDGSLARRPVAAFWDRARRVAADALAGQVYAPVGLATHYHTSAVHPYWADSLAFIGTIGAHRFYRWQGAAGRPAAFNAVYAGGEPVAAPHPRTWTPAAADMADPIQLEKAFEAGRIEALKAAQASPGAAGPWGARNAASFGQQPLASYGDKHPAGPQFAPAVEARGGDAVYRAGQLPGGSAVNPAYENAGKWIAQPGG</sequence>
<evidence type="ECO:0000313" key="3">
    <source>
        <dbReference type="EMBL" id="KUR70615.1"/>
    </source>
</evidence>